<dbReference type="AlphaFoldDB" id="A0A8J5P4F2"/>
<evidence type="ECO:0000313" key="3">
    <source>
        <dbReference type="EMBL" id="KAG7416699.1"/>
    </source>
</evidence>
<dbReference type="Proteomes" id="UP000693942">
    <property type="component" value="Unassembled WGS sequence"/>
</dbReference>
<sequence>MAASSKTSLPQSILIFNQIVEQVARCAERLADIRSSAHKHQDDVQAVYAKLRATWERISKSSYASERETLQAEIRSHTAELERLRRNYELGLKDAEAEYECRVDIVVKALCEALDESTSTLLTWLSEGGSKQDGTTAQYKQQQQPVSIIESANDLARERVEEYNAKLMVFQAFCAKFEEAAQQFTTGPHRRFAQQFADSFLDFWKRELSSAGPTIPKLTYSSVAAASPPTDRGRLTHRQQQQHARRQTDPPHRQGQPRTIAPPRQDLPVFIRLEAGAPARAHSSYAIRTLIQEKLSAVSNKIRQVFQVRSGWAVLTADSETRDFLVEKQAD</sequence>
<evidence type="ECO:0000256" key="2">
    <source>
        <dbReference type="SAM" id="MobiDB-lite"/>
    </source>
</evidence>
<comment type="caution">
    <text evidence="3">The sequence shown here is derived from an EMBL/GenBank/DDBJ whole genome shotgun (WGS) entry which is preliminary data.</text>
</comment>
<evidence type="ECO:0000256" key="1">
    <source>
        <dbReference type="SAM" id="Coils"/>
    </source>
</evidence>
<accession>A0A8J5P4F2</accession>
<keyword evidence="1" id="KW-0175">Coiled coil</keyword>
<dbReference type="EMBL" id="JAELUR010000020">
    <property type="protein sequence ID" value="KAG7416699.1"/>
    <property type="molecule type" value="Genomic_DNA"/>
</dbReference>
<gene>
    <name evidence="3" type="ORF">Forpi1262_v016739</name>
</gene>
<name>A0A8J5P4F2_FUSOX</name>
<reference evidence="3" key="1">
    <citation type="submission" date="2021-04" db="EMBL/GenBank/DDBJ databases">
        <title>First draft genome resource for Brassicaceae pathogens Fusarium oxysporum f. sp. raphani and Fusarium oxysporum f. sp. rapae.</title>
        <authorList>
            <person name="Asai S."/>
        </authorList>
    </citation>
    <scope>NUCLEOTIDE SEQUENCE</scope>
    <source>
        <strain evidence="3">Tf1262</strain>
    </source>
</reference>
<feature type="coiled-coil region" evidence="1">
    <location>
        <begin position="67"/>
        <end position="98"/>
    </location>
</feature>
<organism evidence="3 4">
    <name type="scientific">Fusarium oxysporum f. sp. raphani</name>
    <dbReference type="NCBI Taxonomy" id="96318"/>
    <lineage>
        <taxon>Eukaryota</taxon>
        <taxon>Fungi</taxon>
        <taxon>Dikarya</taxon>
        <taxon>Ascomycota</taxon>
        <taxon>Pezizomycotina</taxon>
        <taxon>Sordariomycetes</taxon>
        <taxon>Hypocreomycetidae</taxon>
        <taxon>Hypocreales</taxon>
        <taxon>Nectriaceae</taxon>
        <taxon>Fusarium</taxon>
        <taxon>Fusarium oxysporum species complex</taxon>
    </lineage>
</organism>
<protein>
    <submittedName>
        <fullName evidence="3">Uncharacterized protein</fullName>
    </submittedName>
</protein>
<feature type="region of interest" description="Disordered" evidence="2">
    <location>
        <begin position="220"/>
        <end position="265"/>
    </location>
</feature>
<evidence type="ECO:0000313" key="4">
    <source>
        <dbReference type="Proteomes" id="UP000693942"/>
    </source>
</evidence>
<proteinExistence type="predicted"/>